<proteinExistence type="predicted"/>
<protein>
    <recommendedName>
        <fullName evidence="1">DUF6630 domain-containing protein</fullName>
    </recommendedName>
</protein>
<feature type="domain" description="DUF6630" evidence="1">
    <location>
        <begin position="12"/>
        <end position="139"/>
    </location>
</feature>
<name>A0ABT2P9J6_9MICO</name>
<dbReference type="InterPro" id="IPR046582">
    <property type="entry name" value="DUF6630"/>
</dbReference>
<evidence type="ECO:0000313" key="3">
    <source>
        <dbReference type="Proteomes" id="UP001300496"/>
    </source>
</evidence>
<dbReference type="RefSeq" id="WP_261605811.1">
    <property type="nucleotide sequence ID" value="NZ_JAODOR010000003.1"/>
</dbReference>
<dbReference type="Proteomes" id="UP001300496">
    <property type="component" value="Unassembled WGS sequence"/>
</dbReference>
<organism evidence="2 3">
    <name type="scientific">Microbacterium memoriense</name>
    <dbReference type="NCBI Taxonomy" id="2978350"/>
    <lineage>
        <taxon>Bacteria</taxon>
        <taxon>Bacillati</taxon>
        <taxon>Actinomycetota</taxon>
        <taxon>Actinomycetes</taxon>
        <taxon>Micrococcales</taxon>
        <taxon>Microbacteriaceae</taxon>
        <taxon>Microbacterium</taxon>
    </lineage>
</organism>
<accession>A0ABT2P9J6</accession>
<comment type="caution">
    <text evidence="2">The sequence shown here is derived from an EMBL/GenBank/DDBJ whole genome shotgun (WGS) entry which is preliminary data.</text>
</comment>
<evidence type="ECO:0000259" key="1">
    <source>
        <dbReference type="Pfam" id="PF20335"/>
    </source>
</evidence>
<gene>
    <name evidence="2" type="ORF">N4R40_02635</name>
</gene>
<dbReference type="Pfam" id="PF20335">
    <property type="entry name" value="DUF6630"/>
    <property type="match status" value="1"/>
</dbReference>
<sequence length="140" mass="14658">MIEDWLRLGALLEDDSEVADSIRRSGGAGEDVRAALFDALDDAGALAYMEWSDSGVELADALAQLPRVFRTGADLDEVGDVDGALSDAIAEADGILSGHGLCTLYLDEGSDACPLVVVARSDVDEITALAARLSITARTF</sequence>
<evidence type="ECO:0000313" key="2">
    <source>
        <dbReference type="EMBL" id="MCT9001265.1"/>
    </source>
</evidence>
<dbReference type="EMBL" id="JAODOR010000003">
    <property type="protein sequence ID" value="MCT9001265.1"/>
    <property type="molecule type" value="Genomic_DNA"/>
</dbReference>
<keyword evidence="3" id="KW-1185">Reference proteome</keyword>
<reference evidence="2 3" key="1">
    <citation type="journal article" date="2024" name="Int. J. Syst. Evol. Microbiol.">
        <title>Microbacterium memoriense sp. nov., a member of the Actinomycetota from marine beach sediment of the north coast of Portugal.</title>
        <authorList>
            <person name="Santos J.D.N.D."/>
            <person name="Klimek D."/>
            <person name="Calusinska M."/>
            <person name="Lobo-da-Cunha A."/>
            <person name="Catita J."/>
            <person name="Goncalves H."/>
            <person name="Gonzalez I."/>
            <person name="Lage O.M."/>
        </authorList>
    </citation>
    <scope>NUCLEOTIDE SEQUENCE [LARGE SCALE GENOMIC DNA]</scope>
    <source>
        <strain evidence="2 3">PMIC_1C1B</strain>
    </source>
</reference>